<name>A0A9P6CKB5_9AGAR</name>
<evidence type="ECO:0000313" key="3">
    <source>
        <dbReference type="Proteomes" id="UP000807353"/>
    </source>
</evidence>
<dbReference type="Pfam" id="PF19026">
    <property type="entry name" value="UBA_HYPK"/>
    <property type="match status" value="1"/>
</dbReference>
<organism evidence="2 3">
    <name type="scientific">Collybia nuda</name>
    <dbReference type="NCBI Taxonomy" id="64659"/>
    <lineage>
        <taxon>Eukaryota</taxon>
        <taxon>Fungi</taxon>
        <taxon>Dikarya</taxon>
        <taxon>Basidiomycota</taxon>
        <taxon>Agaricomycotina</taxon>
        <taxon>Agaricomycetes</taxon>
        <taxon>Agaricomycetidae</taxon>
        <taxon>Agaricales</taxon>
        <taxon>Tricholomatineae</taxon>
        <taxon>Clitocybaceae</taxon>
        <taxon>Collybia</taxon>
    </lineage>
</organism>
<gene>
    <name evidence="2" type="ORF">BDZ94DRAFT_1182231</name>
</gene>
<feature type="domain" description="Nascent polypeptide-associated complex subunit alpha-like UBA" evidence="1">
    <location>
        <begin position="53"/>
        <end position="91"/>
    </location>
</feature>
<evidence type="ECO:0000313" key="2">
    <source>
        <dbReference type="EMBL" id="KAF9469402.1"/>
    </source>
</evidence>
<dbReference type="Gene3D" id="1.10.8.10">
    <property type="entry name" value="DNA helicase RuvA subunit, C-terminal domain"/>
    <property type="match status" value="1"/>
</dbReference>
<dbReference type="AlphaFoldDB" id="A0A9P6CKB5"/>
<dbReference type="CDD" id="cd14361">
    <property type="entry name" value="UBA_HYPK"/>
    <property type="match status" value="1"/>
</dbReference>
<reference evidence="2" key="1">
    <citation type="submission" date="2020-11" db="EMBL/GenBank/DDBJ databases">
        <authorList>
            <consortium name="DOE Joint Genome Institute"/>
            <person name="Ahrendt S."/>
            <person name="Riley R."/>
            <person name="Andreopoulos W."/>
            <person name="Labutti K."/>
            <person name="Pangilinan J."/>
            <person name="Ruiz-Duenas F.J."/>
            <person name="Barrasa J.M."/>
            <person name="Sanchez-Garcia M."/>
            <person name="Camarero S."/>
            <person name="Miyauchi S."/>
            <person name="Serrano A."/>
            <person name="Linde D."/>
            <person name="Babiker R."/>
            <person name="Drula E."/>
            <person name="Ayuso-Fernandez I."/>
            <person name="Pacheco R."/>
            <person name="Padilla G."/>
            <person name="Ferreira P."/>
            <person name="Barriuso J."/>
            <person name="Kellner H."/>
            <person name="Castanera R."/>
            <person name="Alfaro M."/>
            <person name="Ramirez L."/>
            <person name="Pisabarro A.G."/>
            <person name="Kuo A."/>
            <person name="Tritt A."/>
            <person name="Lipzen A."/>
            <person name="He G."/>
            <person name="Yan M."/>
            <person name="Ng V."/>
            <person name="Cullen D."/>
            <person name="Martin F."/>
            <person name="Rosso M.-N."/>
            <person name="Henrissat B."/>
            <person name="Hibbett D."/>
            <person name="Martinez A.T."/>
            <person name="Grigoriev I.V."/>
        </authorList>
    </citation>
    <scope>NUCLEOTIDE SEQUENCE</scope>
    <source>
        <strain evidence="2">CBS 247.69</strain>
    </source>
</reference>
<comment type="caution">
    <text evidence="2">The sequence shown here is derived from an EMBL/GenBank/DDBJ whole genome shotgun (WGS) entry which is preliminary data.</text>
</comment>
<evidence type="ECO:0000259" key="1">
    <source>
        <dbReference type="Pfam" id="PF19026"/>
    </source>
</evidence>
<dbReference type="Proteomes" id="UP000807353">
    <property type="component" value="Unassembled WGS sequence"/>
</dbReference>
<keyword evidence="3" id="KW-1185">Reference proteome</keyword>
<dbReference type="OrthoDB" id="285219at2759"/>
<proteinExistence type="predicted"/>
<dbReference type="InterPro" id="IPR038922">
    <property type="entry name" value="HYPK_UBA"/>
</dbReference>
<sequence length="95" mass="10410">MSRSNGRLEPEVIVNFSDGFSYAKGKMEEAFRTGGLMDKAPPKSVKDPAVASLKREDIDLIVHEFEIPRAQAEKALVEHGGDVSKTLQALINPQT</sequence>
<protein>
    <recommendedName>
        <fullName evidence="1">Nascent polypeptide-associated complex subunit alpha-like UBA domain-containing protein</fullName>
    </recommendedName>
</protein>
<dbReference type="InterPro" id="IPR044034">
    <property type="entry name" value="NAC-like_UBA"/>
</dbReference>
<accession>A0A9P6CKB5</accession>
<dbReference type="EMBL" id="MU150230">
    <property type="protein sequence ID" value="KAF9469402.1"/>
    <property type="molecule type" value="Genomic_DNA"/>
</dbReference>